<dbReference type="Gene3D" id="2.60.40.1220">
    <property type="match status" value="4"/>
</dbReference>
<dbReference type="PROSITE" id="PS51272">
    <property type="entry name" value="SLH"/>
    <property type="match status" value="2"/>
</dbReference>
<dbReference type="EMBL" id="CP032412">
    <property type="protein sequence ID" value="AYB41852.1"/>
    <property type="molecule type" value="Genomic_DNA"/>
</dbReference>
<evidence type="ECO:0000313" key="4">
    <source>
        <dbReference type="Proteomes" id="UP000266552"/>
    </source>
</evidence>
<proteinExistence type="predicted"/>
<evidence type="ECO:0000256" key="1">
    <source>
        <dbReference type="ARBA" id="ARBA00022729"/>
    </source>
</evidence>
<reference evidence="3 4" key="1">
    <citation type="submission" date="2018-09" db="EMBL/GenBank/DDBJ databases">
        <title>Genome Sequence of Paenibacillus lautus Strain E7593-69, Azo Dye-Degrading Bacteria, Isolated from Commercial Tattoo Inks.</title>
        <authorList>
            <person name="Nho S.W."/>
            <person name="Kim S.-J."/>
            <person name="Kweon O."/>
            <person name="Cerniglia C.E."/>
        </authorList>
    </citation>
    <scope>NUCLEOTIDE SEQUENCE [LARGE SCALE GENOMIC DNA]</scope>
    <source>
        <strain evidence="3 4">E7593-69</strain>
    </source>
</reference>
<feature type="domain" description="SLH" evidence="2">
    <location>
        <begin position="117"/>
        <end position="180"/>
    </location>
</feature>
<feature type="domain" description="SLH" evidence="2">
    <location>
        <begin position="50"/>
        <end position="116"/>
    </location>
</feature>
<dbReference type="InterPro" id="IPR014755">
    <property type="entry name" value="Cu-Rt/internalin_Ig-like"/>
</dbReference>
<sequence>MIYAQLGKGGAGQMSDKSYQIKENNQVMIQGGEKKVMKKILSVALSTAMAFSMFASVAFGDDALNTQQKFDVLKEKGIFTGYPDGTAGLDKEMTRAEFAKVLVGIMGLEPIEGKASFKDKNYKADKWPAPYVEAVYAAGLMEGKNTTKMIFDFNGKITVQEMAKVLVTAQKLEIPTETNNNASDWAKGYVQAAINAGLVDAKANPKANASRSQLVEVAYSIYLAQQKPAVASYKVSENGKVVEFTLANNEVVKVTLETALVPNKDTEVKFTHNNYDYTETVKWVVTEASKVQGVAADNLKEVVVTFDGEVDKATAELKDNYTLSGSLKVKTASLNDAKNAVVLTLENAAVNQQKYTISVNGVKAGTKTIEAKDIEFAPVDVKLPEVTSVASLGTKAVKIVFSEPVANAQTGSFLLDGKAFYGNPSTNGREVVLKPYDSSALTVGEHTLTVSGVEDFAKFKSLKSEHKFTVVEDTVAPTMTDITATLEKVTVTFSEDVDPDTVETANVYHKRGSSNITADRAVQVSGNKYDFYFPGDKDKQLPSYETTFYVEKVKDYSGNQITETSKTVRAGIDYERPYVVDLKIAETKDAFTVTFSKDIASNQEFTKFVKVTDKDGKTVQVKSAYRSSSDHNKLVVEFYGVLPKGDNKVEILGVKDNTLLGNVMTEYSKTVNVADVSSPSVESASFNLSDSLRRAVIVFDKKMDPATLSNKANFVLLVDNGNGGVRQLSTPDSATLTPIQDSKAVMIDLPETVSGINIAQKLKGIMVLGVKDTSGNYLSDYSVPVYVDQYTNVSVVKEDNYDGKLAAKKQITLKLNQAVSGSVNKDTVTVTNANGAVVINSVTTNNSNTITINLADELYDVNGLSVNFKNTTFNGVAGGTVTLGATDTTNVTGATYTDFNDKVAPEVAPNQNTYPSATATGSTYTVTIDFTENLKALDSNLLAQDLVVTRLSDNKVLKVQSSAAAGDPFYSVAVNANKQLIVTINDAAAAGTISNKYSIAIVSGAKYIQDNFNNVVAAKDAVRTR</sequence>
<gene>
    <name evidence="3" type="ORF">D5F53_00425</name>
</gene>
<protein>
    <submittedName>
        <fullName evidence="3">S-layer protein</fullName>
    </submittedName>
</protein>
<accession>A0A385TH04</accession>
<evidence type="ECO:0000313" key="3">
    <source>
        <dbReference type="EMBL" id="AYB41852.1"/>
    </source>
</evidence>
<name>A0A385TH04_PAELA</name>
<organism evidence="3 4">
    <name type="scientific">Paenibacillus lautus</name>
    <name type="common">Bacillus lautus</name>
    <dbReference type="NCBI Taxonomy" id="1401"/>
    <lineage>
        <taxon>Bacteria</taxon>
        <taxon>Bacillati</taxon>
        <taxon>Bacillota</taxon>
        <taxon>Bacilli</taxon>
        <taxon>Bacillales</taxon>
        <taxon>Paenibacillaceae</taxon>
        <taxon>Paenibacillus</taxon>
    </lineage>
</organism>
<keyword evidence="1" id="KW-0732">Signal</keyword>
<dbReference type="InterPro" id="IPR001119">
    <property type="entry name" value="SLH_dom"/>
</dbReference>
<dbReference type="KEGG" id="plw:D5F53_00425"/>
<evidence type="ECO:0000259" key="2">
    <source>
        <dbReference type="PROSITE" id="PS51272"/>
    </source>
</evidence>
<dbReference type="Proteomes" id="UP000266552">
    <property type="component" value="Chromosome"/>
</dbReference>
<dbReference type="AlphaFoldDB" id="A0A385TH04"/>
<keyword evidence="4" id="KW-1185">Reference proteome</keyword>